<reference evidence="1" key="1">
    <citation type="journal article" date="2015" name="Nature">
        <title>Complex archaea that bridge the gap between prokaryotes and eukaryotes.</title>
        <authorList>
            <person name="Spang A."/>
            <person name="Saw J.H."/>
            <person name="Jorgensen S.L."/>
            <person name="Zaremba-Niedzwiedzka K."/>
            <person name="Martijn J."/>
            <person name="Lind A.E."/>
            <person name="van Eijk R."/>
            <person name="Schleper C."/>
            <person name="Guy L."/>
            <person name="Ettema T.J."/>
        </authorList>
    </citation>
    <scope>NUCLEOTIDE SEQUENCE</scope>
</reference>
<evidence type="ECO:0000313" key="1">
    <source>
        <dbReference type="EMBL" id="KKN82315.1"/>
    </source>
</evidence>
<name>A0A0F9TMF5_9ZZZZ</name>
<gene>
    <name evidence="1" type="ORF">LCGC14_0311280</name>
</gene>
<proteinExistence type="predicted"/>
<dbReference type="EMBL" id="LAZR01000203">
    <property type="protein sequence ID" value="KKN82315.1"/>
    <property type="molecule type" value="Genomic_DNA"/>
</dbReference>
<accession>A0A0F9TMF5</accession>
<protein>
    <submittedName>
        <fullName evidence="1">Uncharacterized protein</fullName>
    </submittedName>
</protein>
<organism evidence="1">
    <name type="scientific">marine sediment metagenome</name>
    <dbReference type="NCBI Taxonomy" id="412755"/>
    <lineage>
        <taxon>unclassified sequences</taxon>
        <taxon>metagenomes</taxon>
        <taxon>ecological metagenomes</taxon>
    </lineage>
</organism>
<comment type="caution">
    <text evidence="1">The sequence shown here is derived from an EMBL/GenBank/DDBJ whole genome shotgun (WGS) entry which is preliminary data.</text>
</comment>
<sequence length="69" mass="8007">MVAPIAVAGQDEKVFDLRFTLRKSSSIESASMLIVLLVRLFEDWSILEDPTIEDITNRHDRKLDFGDWR</sequence>
<dbReference type="AlphaFoldDB" id="A0A0F9TMF5"/>